<dbReference type="EMBL" id="RCYZ01000005">
    <property type="protein sequence ID" value="TPG65539.1"/>
    <property type="molecule type" value="Genomic_DNA"/>
</dbReference>
<keyword evidence="3" id="KW-0808">Transferase</keyword>
<dbReference type="GO" id="GO:0016740">
    <property type="term" value="F:transferase activity"/>
    <property type="evidence" value="ECO:0007669"/>
    <property type="project" value="UniProtKB-KW"/>
</dbReference>
<dbReference type="RefSeq" id="WP_140467518.1">
    <property type="nucleotide sequence ID" value="NZ_RCYZ01000005.1"/>
</dbReference>
<protein>
    <submittedName>
        <fullName evidence="3">Glycosyltransferase family 1 protein</fullName>
    </submittedName>
</protein>
<evidence type="ECO:0000259" key="2">
    <source>
        <dbReference type="Pfam" id="PF13524"/>
    </source>
</evidence>
<name>A0A502GTJ0_9BACT</name>
<comment type="caution">
    <text evidence="3">The sequence shown here is derived from an EMBL/GenBank/DDBJ whole genome shotgun (WGS) entry which is preliminary data.</text>
</comment>
<dbReference type="Pfam" id="PF13524">
    <property type="entry name" value="Glyco_trans_1_2"/>
    <property type="match status" value="1"/>
</dbReference>
<dbReference type="SUPFAM" id="SSF53756">
    <property type="entry name" value="UDP-Glycosyltransferase/glycogen phosphorylase"/>
    <property type="match status" value="1"/>
</dbReference>
<organism evidence="3 4">
    <name type="scientific">Hymenobacter nivis</name>
    <dbReference type="NCBI Taxonomy" id="1850093"/>
    <lineage>
        <taxon>Bacteria</taxon>
        <taxon>Pseudomonadati</taxon>
        <taxon>Bacteroidota</taxon>
        <taxon>Cytophagia</taxon>
        <taxon>Cytophagales</taxon>
        <taxon>Hymenobacteraceae</taxon>
        <taxon>Hymenobacter</taxon>
    </lineage>
</organism>
<gene>
    <name evidence="3" type="ORF">EAH73_13850</name>
</gene>
<reference evidence="3 4" key="1">
    <citation type="journal article" date="2019" name="Environ. Microbiol.">
        <title>Species interactions and distinct microbial communities in high Arctic permafrost affected cryosols are associated with the CH4 and CO2 gas fluxes.</title>
        <authorList>
            <person name="Altshuler I."/>
            <person name="Hamel J."/>
            <person name="Turney S."/>
            <person name="Magnuson E."/>
            <person name="Levesque R."/>
            <person name="Greer C."/>
            <person name="Whyte L.G."/>
        </authorList>
    </citation>
    <scope>NUCLEOTIDE SEQUENCE [LARGE SCALE GENOMIC DNA]</scope>
    <source>
        <strain evidence="3 4">S9.2P</strain>
    </source>
</reference>
<dbReference type="OrthoDB" id="110463at2"/>
<keyword evidence="4" id="KW-1185">Reference proteome</keyword>
<evidence type="ECO:0000256" key="1">
    <source>
        <dbReference type="SAM" id="MobiDB-lite"/>
    </source>
</evidence>
<dbReference type="InterPro" id="IPR055259">
    <property type="entry name" value="YkvP/CgeB_Glyco_trans-like"/>
</dbReference>
<dbReference type="Proteomes" id="UP000317646">
    <property type="component" value="Unassembled WGS sequence"/>
</dbReference>
<feature type="region of interest" description="Disordered" evidence="1">
    <location>
        <begin position="1"/>
        <end position="20"/>
    </location>
</feature>
<sequence>MAKVLYIGDSSSSSTSGHRANALKRLKHDVDIQDPYQVFAGPLNSRLLSPIHYRTGYRLLQKPMVQWVKGLVGSSPKPDVIWVDSGELLGPECLKVLREFGCPIILYNVDDPTGKRDGRRFDMLVKAIQAYDCVVVVRRETEEECNKLGAKRVIRVLRSYDEEAHKPFAHVSDIPAKYISEVVFIGTWMRHERRDEFLLELLNQGVPISIWGGRWKKSPNWAALEKVYCGGALGGRDYVAAIQGSKLCLGLLSKGNRDLHTQRSLEVPFAGGLLCAERTSEHQEIYQEGKEAVFWSSAAECAEICKKLLADDTLREEIRLAGMAKVRSLKVGNEDICRRILDAVL</sequence>
<evidence type="ECO:0000313" key="3">
    <source>
        <dbReference type="EMBL" id="TPG65539.1"/>
    </source>
</evidence>
<evidence type="ECO:0000313" key="4">
    <source>
        <dbReference type="Proteomes" id="UP000317646"/>
    </source>
</evidence>
<accession>A0A502GTJ0</accession>
<dbReference type="AlphaFoldDB" id="A0A502GTJ0"/>
<feature type="domain" description="Spore protein YkvP/CgeB glycosyl transferase-like" evidence="2">
    <location>
        <begin position="194"/>
        <end position="327"/>
    </location>
</feature>
<proteinExistence type="predicted"/>